<proteinExistence type="predicted"/>
<protein>
    <submittedName>
        <fullName evidence="1">Uncharacterized protein</fullName>
    </submittedName>
</protein>
<organism evidence="1 2">
    <name type="scientific">Araneus ventricosus</name>
    <name type="common">Orbweaver spider</name>
    <name type="synonym">Epeira ventricosa</name>
    <dbReference type="NCBI Taxonomy" id="182803"/>
    <lineage>
        <taxon>Eukaryota</taxon>
        <taxon>Metazoa</taxon>
        <taxon>Ecdysozoa</taxon>
        <taxon>Arthropoda</taxon>
        <taxon>Chelicerata</taxon>
        <taxon>Arachnida</taxon>
        <taxon>Araneae</taxon>
        <taxon>Araneomorphae</taxon>
        <taxon>Entelegynae</taxon>
        <taxon>Araneoidea</taxon>
        <taxon>Araneidae</taxon>
        <taxon>Araneus</taxon>
    </lineage>
</organism>
<accession>A0A4Y2IAP7</accession>
<evidence type="ECO:0000313" key="1">
    <source>
        <dbReference type="EMBL" id="GBM74788.1"/>
    </source>
</evidence>
<evidence type="ECO:0000313" key="2">
    <source>
        <dbReference type="Proteomes" id="UP000499080"/>
    </source>
</evidence>
<reference evidence="1 2" key="1">
    <citation type="journal article" date="2019" name="Sci. Rep.">
        <title>Orb-weaving spider Araneus ventricosus genome elucidates the spidroin gene catalogue.</title>
        <authorList>
            <person name="Kono N."/>
            <person name="Nakamura H."/>
            <person name="Ohtoshi R."/>
            <person name="Moran D.A.P."/>
            <person name="Shinohara A."/>
            <person name="Yoshida Y."/>
            <person name="Fujiwara M."/>
            <person name="Mori M."/>
            <person name="Tomita M."/>
            <person name="Arakawa K."/>
        </authorList>
    </citation>
    <scope>NUCLEOTIDE SEQUENCE [LARGE SCALE GENOMIC DNA]</scope>
</reference>
<dbReference type="EMBL" id="BGPR01002516">
    <property type="protein sequence ID" value="GBM74788.1"/>
    <property type="molecule type" value="Genomic_DNA"/>
</dbReference>
<keyword evidence="2" id="KW-1185">Reference proteome</keyword>
<name>A0A4Y2IAP7_ARAVE</name>
<gene>
    <name evidence="1" type="ORF">AVEN_38717_1</name>
</gene>
<dbReference type="Proteomes" id="UP000499080">
    <property type="component" value="Unassembled WGS sequence"/>
</dbReference>
<dbReference type="AlphaFoldDB" id="A0A4Y2IAP7"/>
<sequence length="92" mass="10699">MTGRHNFIGHCDPRTIARITSGTCDDPPFYRGTTRHRRWALRAPPPLLYPPREREPAYLSRSFSFVNSAMLGLCDLNMRLHKNREISDNMIK</sequence>
<comment type="caution">
    <text evidence="1">The sequence shown here is derived from an EMBL/GenBank/DDBJ whole genome shotgun (WGS) entry which is preliminary data.</text>
</comment>